<proteinExistence type="predicted"/>
<reference evidence="2 3" key="1">
    <citation type="submission" date="2015-11" db="EMBL/GenBank/DDBJ databases">
        <title>Genomic analysis of 38 Legionella species identifies large and diverse effector repertoires.</title>
        <authorList>
            <person name="Burstein D."/>
            <person name="Amaro F."/>
            <person name="Zusman T."/>
            <person name="Lifshitz Z."/>
            <person name="Cohen O."/>
            <person name="Gilbert J.A."/>
            <person name="Pupko T."/>
            <person name="Shuman H.A."/>
            <person name="Segal G."/>
        </authorList>
    </citation>
    <scope>NUCLEOTIDE SEQUENCE [LARGE SCALE GENOMIC DNA]</scope>
    <source>
        <strain evidence="2 3">ATCC 49655</strain>
    </source>
</reference>
<protein>
    <submittedName>
        <fullName evidence="2">Uncharacterized protein</fullName>
    </submittedName>
</protein>
<feature type="region of interest" description="Disordered" evidence="1">
    <location>
        <begin position="187"/>
        <end position="220"/>
    </location>
</feature>
<dbReference type="EMBL" id="LNYW01000057">
    <property type="protein sequence ID" value="KTD58153.1"/>
    <property type="molecule type" value="Genomic_DNA"/>
</dbReference>
<dbReference type="STRING" id="1122169.Lsha_2131"/>
<evidence type="ECO:0000313" key="2">
    <source>
        <dbReference type="EMBL" id="KTD58153.1"/>
    </source>
</evidence>
<comment type="caution">
    <text evidence="2">The sequence shown here is derived from an EMBL/GenBank/DDBJ whole genome shotgun (WGS) entry which is preliminary data.</text>
</comment>
<dbReference type="Proteomes" id="UP000054600">
    <property type="component" value="Unassembled WGS sequence"/>
</dbReference>
<evidence type="ECO:0000256" key="1">
    <source>
        <dbReference type="SAM" id="MobiDB-lite"/>
    </source>
</evidence>
<feature type="compositionally biased region" description="Basic and acidic residues" evidence="1">
    <location>
        <begin position="207"/>
        <end position="220"/>
    </location>
</feature>
<dbReference type="AlphaFoldDB" id="A0A0W0YMK7"/>
<gene>
    <name evidence="2" type="ORF">Lsha_2131</name>
</gene>
<dbReference type="PATRIC" id="fig|1122169.6.peg.2445"/>
<organism evidence="2 3">
    <name type="scientific">Legionella shakespearei DSM 23087</name>
    <dbReference type="NCBI Taxonomy" id="1122169"/>
    <lineage>
        <taxon>Bacteria</taxon>
        <taxon>Pseudomonadati</taxon>
        <taxon>Pseudomonadota</taxon>
        <taxon>Gammaproteobacteria</taxon>
        <taxon>Legionellales</taxon>
        <taxon>Legionellaceae</taxon>
        <taxon>Legionella</taxon>
    </lineage>
</organism>
<feature type="compositionally biased region" description="Polar residues" evidence="1">
    <location>
        <begin position="189"/>
        <end position="199"/>
    </location>
</feature>
<keyword evidence="3" id="KW-1185">Reference proteome</keyword>
<dbReference type="eggNOG" id="ENOG5031EMY">
    <property type="taxonomic scope" value="Bacteria"/>
</dbReference>
<evidence type="ECO:0000313" key="3">
    <source>
        <dbReference type="Proteomes" id="UP000054600"/>
    </source>
</evidence>
<sequence>MRQQEGLKPTIDLIYDGLNNYSKYTRAKSAIAAVKFHSDLTAYLLSHGLTAKDSNILEETLLKMAGISTMPLKSQFKTGYDRTRIVFSFKDMTKANADKFIGYFKSHGDITAIEGDGYGSGSHYVPESAAMSMQEEAAESGPGRKTKEVERHSIEVDALVLYETILPKLKAQIDTWAKESPELLKPYRSEQSQSSQVNAFSFHRPGKKDESSESRVELRV</sequence>
<accession>A0A0W0YMK7</accession>
<name>A0A0W0YMK7_9GAMM</name>